<name>A0A433XG39_9HYPH</name>
<keyword evidence="4" id="KW-0575">Peroxidase</keyword>
<evidence type="ECO:0000256" key="11">
    <source>
        <dbReference type="ARBA" id="ARBA00042639"/>
    </source>
</evidence>
<feature type="active site" description="Cysteine sulfenic acid (-SOH) intermediate; for peroxidase activity" evidence="13">
    <location>
        <position position="48"/>
    </location>
</feature>
<evidence type="ECO:0000256" key="13">
    <source>
        <dbReference type="PIRSR" id="PIRSR000239-1"/>
    </source>
</evidence>
<dbReference type="AlphaFoldDB" id="A0A433XG39"/>
<comment type="catalytic activity">
    <reaction evidence="12">
        <text>a hydroperoxide + [thioredoxin]-dithiol = an alcohol + [thioredoxin]-disulfide + H2O</text>
        <dbReference type="Rhea" id="RHEA:62620"/>
        <dbReference type="Rhea" id="RHEA-COMP:10698"/>
        <dbReference type="Rhea" id="RHEA-COMP:10700"/>
        <dbReference type="ChEBI" id="CHEBI:15377"/>
        <dbReference type="ChEBI" id="CHEBI:29950"/>
        <dbReference type="ChEBI" id="CHEBI:30879"/>
        <dbReference type="ChEBI" id="CHEBI:35924"/>
        <dbReference type="ChEBI" id="CHEBI:50058"/>
        <dbReference type="EC" id="1.11.1.24"/>
    </reaction>
</comment>
<evidence type="ECO:0000256" key="3">
    <source>
        <dbReference type="ARBA" id="ARBA00013017"/>
    </source>
</evidence>
<evidence type="ECO:0000256" key="2">
    <source>
        <dbReference type="ARBA" id="ARBA00011245"/>
    </source>
</evidence>
<evidence type="ECO:0000256" key="4">
    <source>
        <dbReference type="ARBA" id="ARBA00022559"/>
    </source>
</evidence>
<evidence type="ECO:0000256" key="12">
    <source>
        <dbReference type="ARBA" id="ARBA00049091"/>
    </source>
</evidence>
<evidence type="ECO:0000256" key="9">
    <source>
        <dbReference type="ARBA" id="ARBA00032824"/>
    </source>
</evidence>
<dbReference type="EMBL" id="RZNJ01000002">
    <property type="protein sequence ID" value="RUT32918.1"/>
    <property type="molecule type" value="Genomic_DNA"/>
</dbReference>
<dbReference type="Proteomes" id="UP000281547">
    <property type="component" value="Unassembled WGS sequence"/>
</dbReference>
<organism evidence="15 16">
    <name type="scientific">Arsenicitalea aurantiaca</name>
    <dbReference type="NCBI Taxonomy" id="1783274"/>
    <lineage>
        <taxon>Bacteria</taxon>
        <taxon>Pseudomonadati</taxon>
        <taxon>Pseudomonadota</taxon>
        <taxon>Alphaproteobacteria</taxon>
        <taxon>Hyphomicrobiales</taxon>
        <taxon>Devosiaceae</taxon>
        <taxon>Arsenicitalea</taxon>
    </lineage>
</organism>
<dbReference type="InterPro" id="IPR024706">
    <property type="entry name" value="Peroxiredoxin_AhpC-typ"/>
</dbReference>
<dbReference type="PROSITE" id="PS51352">
    <property type="entry name" value="THIOREDOXIN_2"/>
    <property type="match status" value="1"/>
</dbReference>
<evidence type="ECO:0000256" key="7">
    <source>
        <dbReference type="ARBA" id="ARBA00023157"/>
    </source>
</evidence>
<dbReference type="GO" id="GO:0034599">
    <property type="term" value="P:cellular response to oxidative stress"/>
    <property type="evidence" value="ECO:0007669"/>
    <property type="project" value="TreeGrafter"/>
</dbReference>
<evidence type="ECO:0000256" key="1">
    <source>
        <dbReference type="ARBA" id="ARBA00003330"/>
    </source>
</evidence>
<dbReference type="Pfam" id="PF00578">
    <property type="entry name" value="AhpC-TSA"/>
    <property type="match status" value="1"/>
</dbReference>
<keyword evidence="16" id="KW-1185">Reference proteome</keyword>
<comment type="caution">
    <text evidence="15">The sequence shown here is derived from an EMBL/GenBank/DDBJ whole genome shotgun (WGS) entry which is preliminary data.</text>
</comment>
<dbReference type="RefSeq" id="WP_127187875.1">
    <property type="nucleotide sequence ID" value="NZ_RZNJ01000002.1"/>
</dbReference>
<dbReference type="CDD" id="cd03017">
    <property type="entry name" value="PRX_BCP"/>
    <property type="match status" value="1"/>
</dbReference>
<dbReference type="InterPro" id="IPR013766">
    <property type="entry name" value="Thioredoxin_domain"/>
</dbReference>
<sequence length="159" mass="17364">MPAIDLTIGATAPDFTLLDQHGEAFSLSAHRGRAVVLYFYPQDDTDGCTRENLEFSELSTAFAEAGVTLAGVSPDDVDCHARFAEKYRLPMRLLADPERTTIEAYGLWRQKSLYGREYMGLVRTTVLVDADGRIAGLWSVSRIKGHAAKVLDAAKALGA</sequence>
<comment type="function">
    <text evidence="1">Thiol-specific peroxidase that catalyzes the reduction of hydrogen peroxide and organic hydroperoxides to water and alcohols, respectively. Plays a role in cell protection against oxidative stress by detoxifying peroxides and as sensor of hydrogen peroxide-mediated signaling events.</text>
</comment>
<keyword evidence="7" id="KW-1015">Disulfide bond</keyword>
<dbReference type="FunFam" id="3.40.30.10:FF:000007">
    <property type="entry name" value="Thioredoxin-dependent thiol peroxidase"/>
    <property type="match status" value="1"/>
</dbReference>
<dbReference type="GO" id="GO:0045454">
    <property type="term" value="P:cell redox homeostasis"/>
    <property type="evidence" value="ECO:0007669"/>
    <property type="project" value="TreeGrafter"/>
</dbReference>
<proteinExistence type="inferred from homology"/>
<dbReference type="GO" id="GO:0005737">
    <property type="term" value="C:cytoplasm"/>
    <property type="evidence" value="ECO:0007669"/>
    <property type="project" value="TreeGrafter"/>
</dbReference>
<comment type="subunit">
    <text evidence="2">Monomer.</text>
</comment>
<dbReference type="SUPFAM" id="SSF52833">
    <property type="entry name" value="Thioredoxin-like"/>
    <property type="match status" value="1"/>
</dbReference>
<dbReference type="EC" id="1.11.1.24" evidence="3"/>
<evidence type="ECO:0000256" key="8">
    <source>
        <dbReference type="ARBA" id="ARBA00023284"/>
    </source>
</evidence>
<dbReference type="InterPro" id="IPR050924">
    <property type="entry name" value="Peroxiredoxin_BCP/PrxQ"/>
</dbReference>
<dbReference type="PIRSF" id="PIRSF000239">
    <property type="entry name" value="AHPC"/>
    <property type="match status" value="1"/>
</dbReference>
<accession>A0A433XG39</accession>
<evidence type="ECO:0000313" key="15">
    <source>
        <dbReference type="EMBL" id="RUT32918.1"/>
    </source>
</evidence>
<dbReference type="PANTHER" id="PTHR42801">
    <property type="entry name" value="THIOREDOXIN-DEPENDENT PEROXIDE REDUCTASE"/>
    <property type="match status" value="1"/>
</dbReference>
<feature type="domain" description="Thioredoxin" evidence="14">
    <location>
        <begin position="6"/>
        <end position="159"/>
    </location>
</feature>
<dbReference type="InterPro" id="IPR036249">
    <property type="entry name" value="Thioredoxin-like_sf"/>
</dbReference>
<dbReference type="OrthoDB" id="9812811at2"/>
<dbReference type="GO" id="GO:0008379">
    <property type="term" value="F:thioredoxin peroxidase activity"/>
    <property type="evidence" value="ECO:0007669"/>
    <property type="project" value="TreeGrafter"/>
</dbReference>
<dbReference type="Gene3D" id="3.40.30.10">
    <property type="entry name" value="Glutaredoxin"/>
    <property type="match status" value="1"/>
</dbReference>
<reference evidence="15 16" key="1">
    <citation type="journal article" date="2016" name="Int. J. Syst. Evol. Microbiol.">
        <title>Arsenicitalea aurantiaca gen. nov., sp. nov., a new member of the family Hyphomicrobiaceae, isolated from high-arsenic sediment.</title>
        <authorList>
            <person name="Mu Y."/>
            <person name="Zhou L."/>
            <person name="Zeng X.C."/>
            <person name="Liu L."/>
            <person name="Pan Y."/>
            <person name="Chen X."/>
            <person name="Wang J."/>
            <person name="Li S."/>
            <person name="Li W.J."/>
            <person name="Wang Y."/>
        </authorList>
    </citation>
    <scope>NUCLEOTIDE SEQUENCE [LARGE SCALE GENOMIC DNA]</scope>
    <source>
        <strain evidence="15 16">42-50</strain>
    </source>
</reference>
<keyword evidence="5" id="KW-0049">Antioxidant</keyword>
<evidence type="ECO:0000259" key="14">
    <source>
        <dbReference type="PROSITE" id="PS51352"/>
    </source>
</evidence>
<evidence type="ECO:0000256" key="10">
    <source>
        <dbReference type="ARBA" id="ARBA00038489"/>
    </source>
</evidence>
<dbReference type="InterPro" id="IPR000866">
    <property type="entry name" value="AhpC/TSA"/>
</dbReference>
<comment type="similarity">
    <text evidence="10">Belongs to the peroxiredoxin family. BCP/PrxQ subfamily.</text>
</comment>
<dbReference type="PANTHER" id="PTHR42801:SF4">
    <property type="entry name" value="AHPC_TSA FAMILY PROTEIN"/>
    <property type="match status" value="1"/>
</dbReference>
<gene>
    <name evidence="15" type="ORF">EMQ25_07235</name>
</gene>
<keyword evidence="8" id="KW-0676">Redox-active center</keyword>
<evidence type="ECO:0000313" key="16">
    <source>
        <dbReference type="Proteomes" id="UP000281547"/>
    </source>
</evidence>
<protein>
    <recommendedName>
        <fullName evidence="3">thioredoxin-dependent peroxiredoxin</fullName>
        <ecNumber evidence="3">1.11.1.24</ecNumber>
    </recommendedName>
    <alternativeName>
        <fullName evidence="9">Thioredoxin peroxidase</fullName>
    </alternativeName>
    <alternativeName>
        <fullName evidence="11">Thioredoxin-dependent peroxiredoxin Bcp</fullName>
    </alternativeName>
</protein>
<evidence type="ECO:0000256" key="6">
    <source>
        <dbReference type="ARBA" id="ARBA00023002"/>
    </source>
</evidence>
<evidence type="ECO:0000256" key="5">
    <source>
        <dbReference type="ARBA" id="ARBA00022862"/>
    </source>
</evidence>
<keyword evidence="6" id="KW-0560">Oxidoreductase</keyword>